<keyword evidence="9 11" id="KW-0012">Acyltransferase</keyword>
<dbReference type="InterPro" id="IPR001451">
    <property type="entry name" value="Hexapep"/>
</dbReference>
<name>A0A1F4TA67_UNCSA</name>
<dbReference type="InterPro" id="IPR005881">
    <property type="entry name" value="Ser_O-AcTrfase"/>
</dbReference>
<evidence type="ECO:0000256" key="8">
    <source>
        <dbReference type="ARBA" id="ARBA00023192"/>
    </source>
</evidence>
<dbReference type="GO" id="GO:0009001">
    <property type="term" value="F:serine O-acetyltransferase activity"/>
    <property type="evidence" value="ECO:0007669"/>
    <property type="project" value="UniProtKB-EC"/>
</dbReference>
<evidence type="ECO:0000256" key="7">
    <source>
        <dbReference type="ARBA" id="ARBA00022737"/>
    </source>
</evidence>
<evidence type="ECO:0000256" key="11">
    <source>
        <dbReference type="PIRNR" id="PIRNR000441"/>
    </source>
</evidence>
<dbReference type="InterPro" id="IPR011004">
    <property type="entry name" value="Trimer_LpxA-like_sf"/>
</dbReference>
<evidence type="ECO:0000256" key="6">
    <source>
        <dbReference type="ARBA" id="ARBA00022679"/>
    </source>
</evidence>
<dbReference type="Pfam" id="PF00132">
    <property type="entry name" value="Hexapep"/>
    <property type="match status" value="1"/>
</dbReference>
<evidence type="ECO:0000256" key="5">
    <source>
        <dbReference type="ARBA" id="ARBA00022605"/>
    </source>
</evidence>
<dbReference type="EMBL" id="MEUF01000095">
    <property type="protein sequence ID" value="OGC28973.1"/>
    <property type="molecule type" value="Genomic_DNA"/>
</dbReference>
<evidence type="ECO:0000256" key="1">
    <source>
        <dbReference type="ARBA" id="ARBA00004876"/>
    </source>
</evidence>
<comment type="caution">
    <text evidence="12">The sequence shown here is derived from an EMBL/GenBank/DDBJ whole genome shotgun (WGS) entry which is preliminary data.</text>
</comment>
<keyword evidence="8" id="KW-0198">Cysteine biosynthesis</keyword>
<evidence type="ECO:0000256" key="2">
    <source>
        <dbReference type="ARBA" id="ARBA00007274"/>
    </source>
</evidence>
<evidence type="ECO:0000256" key="9">
    <source>
        <dbReference type="ARBA" id="ARBA00023315"/>
    </source>
</evidence>
<keyword evidence="5" id="KW-0028">Amino-acid biosynthesis</keyword>
<reference evidence="12 13" key="1">
    <citation type="journal article" date="2016" name="Nat. Commun.">
        <title>Thousands of microbial genomes shed light on interconnected biogeochemical processes in an aquifer system.</title>
        <authorList>
            <person name="Anantharaman K."/>
            <person name="Brown C.T."/>
            <person name="Hug L.A."/>
            <person name="Sharon I."/>
            <person name="Castelle C.J."/>
            <person name="Probst A.J."/>
            <person name="Thomas B.C."/>
            <person name="Singh A."/>
            <person name="Wilkins M.J."/>
            <person name="Karaoz U."/>
            <person name="Brodie E.L."/>
            <person name="Williams K.H."/>
            <person name="Hubbard S.S."/>
            <person name="Banfield J.F."/>
        </authorList>
    </citation>
    <scope>NUCLEOTIDE SEQUENCE [LARGE SCALE GENOMIC DNA]</scope>
</reference>
<organism evidence="12 13">
    <name type="scientific">candidate division WOR-1 bacterium RIFOXYB2_FULL_48_7</name>
    <dbReference type="NCBI Taxonomy" id="1802583"/>
    <lineage>
        <taxon>Bacteria</taxon>
        <taxon>Bacillati</taxon>
        <taxon>Saganbacteria</taxon>
    </lineage>
</organism>
<evidence type="ECO:0000256" key="4">
    <source>
        <dbReference type="ARBA" id="ARBA00018522"/>
    </source>
</evidence>
<dbReference type="CDD" id="cd03354">
    <property type="entry name" value="LbH_SAT"/>
    <property type="match status" value="1"/>
</dbReference>
<dbReference type="Gene3D" id="2.160.10.10">
    <property type="entry name" value="Hexapeptide repeat proteins"/>
    <property type="match status" value="1"/>
</dbReference>
<dbReference type="InterPro" id="IPR018357">
    <property type="entry name" value="Hexapep_transf_CS"/>
</dbReference>
<gene>
    <name evidence="12" type="ORF">A2311_03235</name>
</gene>
<dbReference type="GO" id="GO:0006535">
    <property type="term" value="P:cysteine biosynthetic process from serine"/>
    <property type="evidence" value="ECO:0007669"/>
    <property type="project" value="InterPro"/>
</dbReference>
<comment type="similarity">
    <text evidence="2 11">Belongs to the transferase hexapeptide repeat family.</text>
</comment>
<dbReference type="PANTHER" id="PTHR42811">
    <property type="entry name" value="SERINE ACETYLTRANSFERASE"/>
    <property type="match status" value="1"/>
</dbReference>
<evidence type="ECO:0000313" key="13">
    <source>
        <dbReference type="Proteomes" id="UP000178951"/>
    </source>
</evidence>
<comment type="pathway">
    <text evidence="1">Amino-acid biosynthesis; L-cysteine biosynthesis; L-cysteine from L-serine: step 1/2.</text>
</comment>
<dbReference type="PROSITE" id="PS00101">
    <property type="entry name" value="HEXAPEP_TRANSFERASES"/>
    <property type="match status" value="1"/>
</dbReference>
<dbReference type="InterPro" id="IPR045304">
    <property type="entry name" value="LbH_SAT"/>
</dbReference>
<dbReference type="PIRSF" id="PIRSF000441">
    <property type="entry name" value="CysE"/>
    <property type="match status" value="1"/>
</dbReference>
<proteinExistence type="inferred from homology"/>
<keyword evidence="7" id="KW-0677">Repeat</keyword>
<sequence>MFDDIKTIFDKDPAAKNILEVLLYQGLWAIWAHRFIHILYSWKIPVLPRLLSQIMRLLTLIEIHPGATIGRRFFIDHGNGVVIGETAVIGNDVTIYQGVTLGGTGKTKGKRHPTIANNVVIGAGAIILGDILVGDNARVGAGAVVTKPVPADSTVVGNPSTICKIEGRRLDPLEHGALPDPIHRAIDELNNRLKALEEKIR</sequence>
<evidence type="ECO:0000256" key="3">
    <source>
        <dbReference type="ARBA" id="ARBA00013266"/>
    </source>
</evidence>
<evidence type="ECO:0000256" key="10">
    <source>
        <dbReference type="ARBA" id="ARBA00049486"/>
    </source>
</evidence>
<dbReference type="InterPro" id="IPR042122">
    <property type="entry name" value="Ser_AcTrfase_N_sf"/>
</dbReference>
<evidence type="ECO:0000313" key="12">
    <source>
        <dbReference type="EMBL" id="OGC28973.1"/>
    </source>
</evidence>
<dbReference type="EC" id="2.3.1.30" evidence="3 11"/>
<dbReference type="AlphaFoldDB" id="A0A1F4TA67"/>
<dbReference type="InterPro" id="IPR053376">
    <property type="entry name" value="Serine_acetyltransferase"/>
</dbReference>
<dbReference type="Gene3D" id="1.10.3130.10">
    <property type="entry name" value="serine acetyltransferase, domain 1"/>
    <property type="match status" value="1"/>
</dbReference>
<dbReference type="NCBIfam" id="TIGR01172">
    <property type="entry name" value="cysE"/>
    <property type="match status" value="1"/>
</dbReference>
<comment type="catalytic activity">
    <reaction evidence="10 11">
        <text>L-serine + acetyl-CoA = O-acetyl-L-serine + CoA</text>
        <dbReference type="Rhea" id="RHEA:24560"/>
        <dbReference type="ChEBI" id="CHEBI:33384"/>
        <dbReference type="ChEBI" id="CHEBI:57287"/>
        <dbReference type="ChEBI" id="CHEBI:57288"/>
        <dbReference type="ChEBI" id="CHEBI:58340"/>
        <dbReference type="EC" id="2.3.1.30"/>
    </reaction>
</comment>
<dbReference type="FunFam" id="2.160.10.10:FF:000007">
    <property type="entry name" value="Serine acetyltransferase"/>
    <property type="match status" value="1"/>
</dbReference>
<dbReference type="SUPFAM" id="SSF51161">
    <property type="entry name" value="Trimeric LpxA-like enzymes"/>
    <property type="match status" value="1"/>
</dbReference>
<dbReference type="GO" id="GO:0005737">
    <property type="term" value="C:cytoplasm"/>
    <property type="evidence" value="ECO:0007669"/>
    <property type="project" value="InterPro"/>
</dbReference>
<protein>
    <recommendedName>
        <fullName evidence="4 11">Serine acetyltransferase</fullName>
        <ecNumber evidence="3 11">2.3.1.30</ecNumber>
    </recommendedName>
</protein>
<dbReference type="STRING" id="1802583.A2311_03235"/>
<dbReference type="Proteomes" id="UP000178951">
    <property type="component" value="Unassembled WGS sequence"/>
</dbReference>
<dbReference type="NCBIfam" id="NF041874">
    <property type="entry name" value="EPS_EpsC"/>
    <property type="match status" value="1"/>
</dbReference>
<accession>A0A1F4TA67</accession>
<keyword evidence="6 11" id="KW-0808">Transferase</keyword>